<evidence type="ECO:0000313" key="1">
    <source>
        <dbReference type="EMBL" id="AHX04186.1"/>
    </source>
</evidence>
<dbReference type="STRING" id="391036.EHF_0184"/>
<sequence>MLLLHNCFGSMIFLERGISAVVYNQFLKVIKVCLEFLFQ</sequence>
<keyword evidence="2" id="KW-1185">Reference proteome</keyword>
<dbReference type="EMBL" id="CP007474">
    <property type="protein sequence ID" value="AHX04186.1"/>
    <property type="molecule type" value="Genomic_DNA"/>
</dbReference>
<dbReference type="AlphaFoldDB" id="X5GJ49"/>
<reference evidence="1 2" key="1">
    <citation type="submission" date="2014-03" db="EMBL/GenBank/DDBJ databases">
        <title>Sequencing and Comparison of Genomes and Transcriptome Profiles of Human Ehrlichiosis Agents.</title>
        <authorList>
            <person name="Lin M."/>
            <person name="Daugherty S.C."/>
            <person name="Nagaraj S."/>
            <person name="Cheng Z."/>
            <person name="Xiong Q."/>
            <person name="Lin F.-Y."/>
            <person name="Sengamalay N."/>
            <person name="Ott S."/>
            <person name="Godinez A."/>
            <person name="Tallon L.J."/>
            <person name="Sadzewicz L."/>
            <person name="Fraser C.M."/>
            <person name="Dunning Hotopp J.C."/>
            <person name="Rikihisa Y."/>
        </authorList>
    </citation>
    <scope>NUCLEOTIDE SEQUENCE [LARGE SCALE GENOMIC DNA]</scope>
    <source>
        <strain evidence="1 2">HF</strain>
    </source>
</reference>
<name>X5GJ49_9RICK</name>
<protein>
    <submittedName>
        <fullName evidence="1">Uncharacterized protein</fullName>
    </submittedName>
</protein>
<dbReference type="HOGENOM" id="CLU_3308871_0_0_5"/>
<proteinExistence type="predicted"/>
<accession>X5GJ49</accession>
<gene>
    <name evidence="1" type="ORF">EHF_0184</name>
</gene>
<organism evidence="1 2">
    <name type="scientific">Ehrlichia japonica</name>
    <dbReference type="NCBI Taxonomy" id="391036"/>
    <lineage>
        <taxon>Bacteria</taxon>
        <taxon>Pseudomonadati</taxon>
        <taxon>Pseudomonadota</taxon>
        <taxon>Alphaproteobacteria</taxon>
        <taxon>Rickettsiales</taxon>
        <taxon>Anaplasmataceae</taxon>
        <taxon>Ehrlichia</taxon>
    </lineage>
</organism>
<dbReference type="Proteomes" id="UP000023762">
    <property type="component" value="Chromosome"/>
</dbReference>
<dbReference type="KEGG" id="ehh:EHF_0184"/>
<evidence type="ECO:0000313" key="2">
    <source>
        <dbReference type="Proteomes" id="UP000023762"/>
    </source>
</evidence>